<accession>A0A8C4R0Y8</accession>
<dbReference type="GO" id="GO:0005068">
    <property type="term" value="F:transmembrane receptor protein tyrosine kinase adaptor activity"/>
    <property type="evidence" value="ECO:0007669"/>
    <property type="project" value="TreeGrafter"/>
</dbReference>
<dbReference type="InterPro" id="IPR015012">
    <property type="entry name" value="Phe_ZIP"/>
</dbReference>
<dbReference type="OMA" id="WLEFCES"/>
<dbReference type="InterPro" id="IPR036290">
    <property type="entry name" value="Phe_ZIP_sf"/>
</dbReference>
<evidence type="ECO:0000313" key="7">
    <source>
        <dbReference type="Ensembl" id="ENSEBUP00000023377.1"/>
    </source>
</evidence>
<evidence type="ECO:0000256" key="3">
    <source>
        <dbReference type="ARBA" id="ARBA00022999"/>
    </source>
</evidence>
<evidence type="ECO:0000313" key="8">
    <source>
        <dbReference type="Proteomes" id="UP000694388"/>
    </source>
</evidence>
<evidence type="ECO:0000256" key="5">
    <source>
        <dbReference type="SAM" id="MobiDB-lite"/>
    </source>
</evidence>
<sequence length="572" mass="62366">MNGEPGVDGGCVEFDVEHGLGYDKEKGAGVSHGQKDGEEEQCAARWHDFCERHARSAAATFAKQYLAFVASQSVDSRSSGSGCGSSEDSAQESRFSLFFAESFRRHFASELERATAVQASNASVAKRLGDRLTDDKDFTNDNHDDDENGDDSLPYAAVHSETVPFPQSFSEEQALGLPGTGHDVVKLRTPKSHSSDDIRGGNRSGQTDALARVRKRFSLRRLGRNVRGLFRRDTAQSSSGMGLGWSRQLQRLSLVWRGGEGGGAGAGSCSDGHGEVGVRREGALRFAVAAEEGQLRWERCRLCLRLSSTLSAHYLLEIFSPPKMTKPRASVTCTSIVEARTTTPLEMPDRENTFVIKTELQEEYLFETVDGLQLRSWLVDISDCMQGRSEGEGAEFPSMPFVEGIVQPSSSSPSGSAHGESLLPPPPSDPNHPVPLSAFPWFHGPLSRPRAAQLVLAGGPDAHGSFLVRQSETRHGEYVLTFNCLAKAKHLRVAVGADGRCRVQHLWFGSALDMLQHFSHFPIPLESGPSPVSLTAFVPRMSRHGIVPFIMHMLQSRCYGNCCNLFALSLSS</sequence>
<evidence type="ECO:0000256" key="2">
    <source>
        <dbReference type="ARBA" id="ARBA00022553"/>
    </source>
</evidence>
<proteinExistence type="inferred from homology"/>
<feature type="region of interest" description="Disordered" evidence="5">
    <location>
        <begin position="132"/>
        <end position="154"/>
    </location>
</feature>
<dbReference type="Ensembl" id="ENSEBUT00000023953.1">
    <property type="protein sequence ID" value="ENSEBUP00000023377.1"/>
    <property type="gene ID" value="ENSEBUG00000014400.1"/>
</dbReference>
<dbReference type="Pfam" id="PF08916">
    <property type="entry name" value="Phe_ZIP"/>
    <property type="match status" value="1"/>
</dbReference>
<keyword evidence="8" id="KW-1185">Reference proteome</keyword>
<dbReference type="SUPFAM" id="SSF109805">
    <property type="entry name" value="Phenylalanine zipper"/>
    <property type="match status" value="1"/>
</dbReference>
<dbReference type="PANTHER" id="PTHR10872">
    <property type="entry name" value="SH2B ADAPTER PROTEIN"/>
    <property type="match status" value="1"/>
</dbReference>
<reference evidence="7" key="1">
    <citation type="submission" date="2025-08" db="UniProtKB">
        <authorList>
            <consortium name="Ensembl"/>
        </authorList>
    </citation>
    <scope>IDENTIFICATION</scope>
</reference>
<comment type="similarity">
    <text evidence="1">Belongs to the SH2B adapter family.</text>
</comment>
<name>A0A8C4R0Y8_EPTBU</name>
<dbReference type="PROSITE" id="PS50001">
    <property type="entry name" value="SH2"/>
    <property type="match status" value="1"/>
</dbReference>
<dbReference type="Gene3D" id="6.10.140.110">
    <property type="match status" value="1"/>
</dbReference>
<dbReference type="SUPFAM" id="SSF55550">
    <property type="entry name" value="SH2 domain"/>
    <property type="match status" value="1"/>
</dbReference>
<organism evidence="7 8">
    <name type="scientific">Eptatretus burgeri</name>
    <name type="common">Inshore hagfish</name>
    <dbReference type="NCBI Taxonomy" id="7764"/>
    <lineage>
        <taxon>Eukaryota</taxon>
        <taxon>Metazoa</taxon>
        <taxon>Chordata</taxon>
        <taxon>Craniata</taxon>
        <taxon>Vertebrata</taxon>
        <taxon>Cyclostomata</taxon>
        <taxon>Myxini</taxon>
        <taxon>Myxiniformes</taxon>
        <taxon>Myxinidae</taxon>
        <taxon>Eptatretinae</taxon>
        <taxon>Eptatretus</taxon>
    </lineage>
</organism>
<dbReference type="GeneTree" id="ENSGT00950000183191"/>
<evidence type="ECO:0000256" key="4">
    <source>
        <dbReference type="PROSITE-ProRule" id="PRU00191"/>
    </source>
</evidence>
<protein>
    <recommendedName>
        <fullName evidence="6">SH2 domain-containing protein</fullName>
    </recommendedName>
</protein>
<dbReference type="Gene3D" id="3.30.505.10">
    <property type="entry name" value="SH2 domain"/>
    <property type="match status" value="1"/>
</dbReference>
<evidence type="ECO:0000259" key="6">
    <source>
        <dbReference type="PROSITE" id="PS50001"/>
    </source>
</evidence>
<reference evidence="7" key="2">
    <citation type="submission" date="2025-09" db="UniProtKB">
        <authorList>
            <consortium name="Ensembl"/>
        </authorList>
    </citation>
    <scope>IDENTIFICATION</scope>
</reference>
<dbReference type="Proteomes" id="UP000694388">
    <property type="component" value="Unplaced"/>
</dbReference>
<dbReference type="GO" id="GO:0005886">
    <property type="term" value="C:plasma membrane"/>
    <property type="evidence" value="ECO:0007669"/>
    <property type="project" value="TreeGrafter"/>
</dbReference>
<feature type="domain" description="SH2" evidence="6">
    <location>
        <begin position="441"/>
        <end position="538"/>
    </location>
</feature>
<keyword evidence="3 4" id="KW-0727">SH2 domain</keyword>
<dbReference type="Pfam" id="PF00017">
    <property type="entry name" value="SH2"/>
    <property type="match status" value="1"/>
</dbReference>
<dbReference type="InterPro" id="IPR036860">
    <property type="entry name" value="SH2_dom_sf"/>
</dbReference>
<keyword evidence="2" id="KW-0597">Phosphoprotein</keyword>
<dbReference type="SUPFAM" id="SSF50729">
    <property type="entry name" value="PH domain-like"/>
    <property type="match status" value="1"/>
</dbReference>
<dbReference type="InterPro" id="IPR011993">
    <property type="entry name" value="PH-like_dom_sf"/>
</dbReference>
<dbReference type="InterPro" id="IPR000980">
    <property type="entry name" value="SH2"/>
</dbReference>
<dbReference type="Gene3D" id="2.30.29.30">
    <property type="entry name" value="Pleckstrin-homology domain (PH domain)/Phosphotyrosine-binding domain (PTB)"/>
    <property type="match status" value="1"/>
</dbReference>
<dbReference type="InterPro" id="IPR030523">
    <property type="entry name" value="SH2B"/>
</dbReference>
<feature type="compositionally biased region" description="Basic and acidic residues" evidence="5">
    <location>
        <begin position="132"/>
        <end position="142"/>
    </location>
</feature>
<dbReference type="AlphaFoldDB" id="A0A8C4R0Y8"/>
<dbReference type="CDD" id="cd01231">
    <property type="entry name" value="PH_SH2B_family"/>
    <property type="match status" value="1"/>
</dbReference>
<dbReference type="SMART" id="SM00252">
    <property type="entry name" value="SH2"/>
    <property type="match status" value="1"/>
</dbReference>
<dbReference type="PRINTS" id="PR00401">
    <property type="entry name" value="SH2DOMAIN"/>
</dbReference>
<dbReference type="GO" id="GO:0035556">
    <property type="term" value="P:intracellular signal transduction"/>
    <property type="evidence" value="ECO:0007669"/>
    <property type="project" value="TreeGrafter"/>
</dbReference>
<evidence type="ECO:0000256" key="1">
    <source>
        <dbReference type="ARBA" id="ARBA00010220"/>
    </source>
</evidence>
<feature type="region of interest" description="Disordered" evidence="5">
    <location>
        <begin position="172"/>
        <end position="207"/>
    </location>
</feature>
<dbReference type="PANTHER" id="PTHR10872:SF2">
    <property type="entry name" value="LNK, ISOFORM D"/>
    <property type="match status" value="1"/>
</dbReference>
<feature type="region of interest" description="Disordered" evidence="5">
    <location>
        <begin position="405"/>
        <end position="430"/>
    </location>
</feature>